<keyword evidence="1" id="KW-0472">Membrane</keyword>
<evidence type="ECO:0000313" key="2">
    <source>
        <dbReference type="EMBL" id="MED6208145.1"/>
    </source>
</evidence>
<dbReference type="Proteomes" id="UP001341840">
    <property type="component" value="Unassembled WGS sequence"/>
</dbReference>
<name>A0ABU6YFM9_9FABA</name>
<keyword evidence="1" id="KW-0812">Transmembrane</keyword>
<feature type="transmembrane region" description="Helical" evidence="1">
    <location>
        <begin position="15"/>
        <end position="33"/>
    </location>
</feature>
<sequence length="113" mass="12377">MGMRKGVLLLKKHKIEVIVIIAIVVCMMCQGIAEARSRLRSMKNEGCNSDGGIACYVNVKASFFSSSSSSRLHKAIEMEDYGTPGSFESPPADDYDYDFYRKHGDIPSPGAGH</sequence>
<keyword evidence="3" id="KW-1185">Reference proteome</keyword>
<organism evidence="2 3">
    <name type="scientific">Stylosanthes scabra</name>
    <dbReference type="NCBI Taxonomy" id="79078"/>
    <lineage>
        <taxon>Eukaryota</taxon>
        <taxon>Viridiplantae</taxon>
        <taxon>Streptophyta</taxon>
        <taxon>Embryophyta</taxon>
        <taxon>Tracheophyta</taxon>
        <taxon>Spermatophyta</taxon>
        <taxon>Magnoliopsida</taxon>
        <taxon>eudicotyledons</taxon>
        <taxon>Gunneridae</taxon>
        <taxon>Pentapetalae</taxon>
        <taxon>rosids</taxon>
        <taxon>fabids</taxon>
        <taxon>Fabales</taxon>
        <taxon>Fabaceae</taxon>
        <taxon>Papilionoideae</taxon>
        <taxon>50 kb inversion clade</taxon>
        <taxon>dalbergioids sensu lato</taxon>
        <taxon>Dalbergieae</taxon>
        <taxon>Pterocarpus clade</taxon>
        <taxon>Stylosanthes</taxon>
    </lineage>
</organism>
<keyword evidence="1" id="KW-1133">Transmembrane helix</keyword>
<evidence type="ECO:0000313" key="3">
    <source>
        <dbReference type="Proteomes" id="UP001341840"/>
    </source>
</evidence>
<proteinExistence type="predicted"/>
<comment type="caution">
    <text evidence="2">The sequence shown here is derived from an EMBL/GenBank/DDBJ whole genome shotgun (WGS) entry which is preliminary data.</text>
</comment>
<protein>
    <submittedName>
        <fullName evidence="2">Uncharacterized protein</fullName>
    </submittedName>
</protein>
<dbReference type="EMBL" id="JASCZI010241896">
    <property type="protein sequence ID" value="MED6208145.1"/>
    <property type="molecule type" value="Genomic_DNA"/>
</dbReference>
<reference evidence="2 3" key="1">
    <citation type="journal article" date="2023" name="Plants (Basel)">
        <title>Bridging the Gap: Combining Genomics and Transcriptomics Approaches to Understand Stylosanthes scabra, an Orphan Legume from the Brazilian Caatinga.</title>
        <authorList>
            <person name="Ferreira-Neto J.R.C."/>
            <person name="da Silva M.D."/>
            <person name="Binneck E."/>
            <person name="de Melo N.F."/>
            <person name="da Silva R.H."/>
            <person name="de Melo A.L.T.M."/>
            <person name="Pandolfi V."/>
            <person name="Bustamante F.O."/>
            <person name="Brasileiro-Vidal A.C."/>
            <person name="Benko-Iseppon A.M."/>
        </authorList>
    </citation>
    <scope>NUCLEOTIDE SEQUENCE [LARGE SCALE GENOMIC DNA]</scope>
    <source>
        <tissue evidence="2">Leaves</tissue>
    </source>
</reference>
<accession>A0ABU6YFM9</accession>
<gene>
    <name evidence="2" type="ORF">PIB30_042409</name>
</gene>
<evidence type="ECO:0000256" key="1">
    <source>
        <dbReference type="SAM" id="Phobius"/>
    </source>
</evidence>